<evidence type="ECO:0000259" key="2">
    <source>
        <dbReference type="Pfam" id="PF13966"/>
    </source>
</evidence>
<dbReference type="InterPro" id="IPR002156">
    <property type="entry name" value="RNaseH_domain"/>
</dbReference>
<dbReference type="GO" id="GO:0003676">
    <property type="term" value="F:nucleic acid binding"/>
    <property type="evidence" value="ECO:0007669"/>
    <property type="project" value="InterPro"/>
</dbReference>
<proteinExistence type="predicted"/>
<name>A0A2I0W523_9ASPA</name>
<dbReference type="GO" id="GO:0004523">
    <property type="term" value="F:RNA-DNA hybrid ribonuclease activity"/>
    <property type="evidence" value="ECO:0007669"/>
    <property type="project" value="InterPro"/>
</dbReference>
<evidence type="ECO:0000313" key="3">
    <source>
        <dbReference type="EMBL" id="PKU70762.1"/>
    </source>
</evidence>
<dbReference type="InterPro" id="IPR044730">
    <property type="entry name" value="RNase_H-like_dom_plant"/>
</dbReference>
<dbReference type="Pfam" id="PF13456">
    <property type="entry name" value="RVT_3"/>
    <property type="match status" value="1"/>
</dbReference>
<dbReference type="Proteomes" id="UP000233837">
    <property type="component" value="Unassembled WGS sequence"/>
</dbReference>
<dbReference type="CDD" id="cd06222">
    <property type="entry name" value="RNase_H_like"/>
    <property type="match status" value="1"/>
</dbReference>
<evidence type="ECO:0000313" key="4">
    <source>
        <dbReference type="Proteomes" id="UP000233837"/>
    </source>
</evidence>
<feature type="domain" description="Reverse transcriptase zinc-binding" evidence="2">
    <location>
        <begin position="192"/>
        <end position="254"/>
    </location>
</feature>
<dbReference type="Pfam" id="PF13966">
    <property type="entry name" value="zf-RVT"/>
    <property type="match status" value="1"/>
</dbReference>
<protein>
    <submittedName>
        <fullName evidence="3">Ribonuclease H protein</fullName>
    </submittedName>
</protein>
<reference evidence="3 4" key="2">
    <citation type="journal article" date="2017" name="Nature">
        <title>The Apostasia genome and the evolution of orchids.</title>
        <authorList>
            <person name="Zhang G.Q."/>
            <person name="Liu K.W."/>
            <person name="Li Z."/>
            <person name="Lohaus R."/>
            <person name="Hsiao Y.Y."/>
            <person name="Niu S.C."/>
            <person name="Wang J.Y."/>
            <person name="Lin Y.C."/>
            <person name="Xu Q."/>
            <person name="Chen L.J."/>
            <person name="Yoshida K."/>
            <person name="Fujiwara S."/>
            <person name="Wang Z.W."/>
            <person name="Zhang Y.Q."/>
            <person name="Mitsuda N."/>
            <person name="Wang M."/>
            <person name="Liu G.H."/>
            <person name="Pecoraro L."/>
            <person name="Huang H.X."/>
            <person name="Xiao X.J."/>
            <person name="Lin M."/>
            <person name="Wu X.Y."/>
            <person name="Wu W.L."/>
            <person name="Chen Y.Y."/>
            <person name="Chang S.B."/>
            <person name="Sakamoto S."/>
            <person name="Ohme-Takagi M."/>
            <person name="Yagi M."/>
            <person name="Zeng S.J."/>
            <person name="Shen C.Y."/>
            <person name="Yeh C.M."/>
            <person name="Luo Y.B."/>
            <person name="Tsai W.C."/>
            <person name="Van de Peer Y."/>
            <person name="Liu Z.J."/>
        </authorList>
    </citation>
    <scope>NUCLEOTIDE SEQUENCE [LARGE SCALE GENOMIC DNA]</scope>
    <source>
        <tissue evidence="3">The whole plant</tissue>
    </source>
</reference>
<gene>
    <name evidence="3" type="ORF">MA16_Dca012515</name>
</gene>
<reference evidence="3 4" key="1">
    <citation type="journal article" date="2016" name="Sci. Rep.">
        <title>The Dendrobium catenatum Lindl. genome sequence provides insights into polysaccharide synthase, floral development and adaptive evolution.</title>
        <authorList>
            <person name="Zhang G.Q."/>
            <person name="Xu Q."/>
            <person name="Bian C."/>
            <person name="Tsai W.C."/>
            <person name="Yeh C.M."/>
            <person name="Liu K.W."/>
            <person name="Yoshida K."/>
            <person name="Zhang L.S."/>
            <person name="Chang S.B."/>
            <person name="Chen F."/>
            <person name="Shi Y."/>
            <person name="Su Y.Y."/>
            <person name="Zhang Y.Q."/>
            <person name="Chen L.J."/>
            <person name="Yin Y."/>
            <person name="Lin M."/>
            <person name="Huang H."/>
            <person name="Deng H."/>
            <person name="Wang Z.W."/>
            <person name="Zhu S.L."/>
            <person name="Zhao X."/>
            <person name="Deng C."/>
            <person name="Niu S.C."/>
            <person name="Huang J."/>
            <person name="Wang M."/>
            <person name="Liu G.H."/>
            <person name="Yang H.J."/>
            <person name="Xiao X.J."/>
            <person name="Hsiao Y.Y."/>
            <person name="Wu W.L."/>
            <person name="Chen Y.Y."/>
            <person name="Mitsuda N."/>
            <person name="Ohme-Takagi M."/>
            <person name="Luo Y.B."/>
            <person name="Van de Peer Y."/>
            <person name="Liu Z.J."/>
        </authorList>
    </citation>
    <scope>NUCLEOTIDE SEQUENCE [LARGE SCALE GENOMIC DNA]</scope>
    <source>
        <tissue evidence="3">The whole plant</tissue>
    </source>
</reference>
<accession>A0A2I0W523</accession>
<dbReference type="InterPro" id="IPR026960">
    <property type="entry name" value="RVT-Znf"/>
</dbReference>
<sequence length="473" mass="54254">MHYVCWKDLCLPRDHGRLGFHDQIMWRGALRARLAWATLNDSNSLLHRVMQAKYGLDMWNNSRIPKFSTAWKIIREGAEALSTVIRWRVGNGRGIHILNDCWILDRKLARWPTFVNIEEVENAMVSDLLDGNQNWVAARVERFFGKIMAARILDIDTVSSEGPDLPELSRACFGSSLSSIIYREKFVPSEYQFGWLLKLKLHPREKFHWFRLLQNAIPTNAWLSRRGLMANCDCPWGCNVEETVDHYTTRCSKLLEVFGILGKWGFLVPTFSSLGDVLEMMPVLADTNPLLAIIFCYSVYQVWRARNDLKHTGHHRPASIMAATVLSLLPKLTRKPILLQWGIHQPSRLPTLQSWDPFQAELSAAAAIREVLQGWMLDMEGIIVEGDCANAIKWLQQLNDRNFKGHFNFTGPDLDFFLDFKQVIFQHIPPECNKPADFCANLATFGNFVYSDVNVMGFPLSLLQLLRADNFST</sequence>
<organism evidence="3 4">
    <name type="scientific">Dendrobium catenatum</name>
    <dbReference type="NCBI Taxonomy" id="906689"/>
    <lineage>
        <taxon>Eukaryota</taxon>
        <taxon>Viridiplantae</taxon>
        <taxon>Streptophyta</taxon>
        <taxon>Embryophyta</taxon>
        <taxon>Tracheophyta</taxon>
        <taxon>Spermatophyta</taxon>
        <taxon>Magnoliopsida</taxon>
        <taxon>Liliopsida</taxon>
        <taxon>Asparagales</taxon>
        <taxon>Orchidaceae</taxon>
        <taxon>Epidendroideae</taxon>
        <taxon>Malaxideae</taxon>
        <taxon>Dendrobiinae</taxon>
        <taxon>Dendrobium</taxon>
    </lineage>
</organism>
<feature type="domain" description="RNase H type-1" evidence="1">
    <location>
        <begin position="357"/>
        <end position="443"/>
    </location>
</feature>
<evidence type="ECO:0000259" key="1">
    <source>
        <dbReference type="Pfam" id="PF13456"/>
    </source>
</evidence>
<keyword evidence="4" id="KW-1185">Reference proteome</keyword>
<dbReference type="AlphaFoldDB" id="A0A2I0W523"/>
<dbReference type="EMBL" id="KZ502911">
    <property type="protein sequence ID" value="PKU70762.1"/>
    <property type="molecule type" value="Genomic_DNA"/>
</dbReference>